<protein>
    <submittedName>
        <fullName evidence="1">Uncharacterized protein</fullName>
    </submittedName>
</protein>
<organism evidence="1">
    <name type="scientific">marine metagenome</name>
    <dbReference type="NCBI Taxonomy" id="408172"/>
    <lineage>
        <taxon>unclassified sequences</taxon>
        <taxon>metagenomes</taxon>
        <taxon>ecological metagenomes</taxon>
    </lineage>
</organism>
<accession>A0A383D907</accession>
<dbReference type="AlphaFoldDB" id="A0A383D907"/>
<sequence length="30" mass="3743">MSKQTYFYKGRDMMKVRNFAFNLFITFIML</sequence>
<proteinExistence type="predicted"/>
<reference evidence="1" key="1">
    <citation type="submission" date="2018-05" db="EMBL/GenBank/DDBJ databases">
        <authorList>
            <person name="Lanie J.A."/>
            <person name="Ng W.-L."/>
            <person name="Kazmierczak K.M."/>
            <person name="Andrzejewski T.M."/>
            <person name="Davidsen T.M."/>
            <person name="Wayne K.J."/>
            <person name="Tettelin H."/>
            <person name="Glass J.I."/>
            <person name="Rusch D."/>
            <person name="Podicherti R."/>
            <person name="Tsui H.-C.T."/>
            <person name="Winkler M.E."/>
        </authorList>
    </citation>
    <scope>NUCLEOTIDE SEQUENCE</scope>
</reference>
<dbReference type="EMBL" id="UINC01215171">
    <property type="protein sequence ID" value="SVE40735.1"/>
    <property type="molecule type" value="Genomic_DNA"/>
</dbReference>
<gene>
    <name evidence="1" type="ORF">METZ01_LOCUS493589</name>
</gene>
<evidence type="ECO:0000313" key="1">
    <source>
        <dbReference type="EMBL" id="SVE40735.1"/>
    </source>
</evidence>
<name>A0A383D907_9ZZZZ</name>